<organism evidence="1 2">
    <name type="scientific">Phascolomyces articulosus</name>
    <dbReference type="NCBI Taxonomy" id="60185"/>
    <lineage>
        <taxon>Eukaryota</taxon>
        <taxon>Fungi</taxon>
        <taxon>Fungi incertae sedis</taxon>
        <taxon>Mucoromycota</taxon>
        <taxon>Mucoromycotina</taxon>
        <taxon>Mucoromycetes</taxon>
        <taxon>Mucorales</taxon>
        <taxon>Lichtheimiaceae</taxon>
        <taxon>Phascolomyces</taxon>
    </lineage>
</organism>
<evidence type="ECO:0000313" key="1">
    <source>
        <dbReference type="EMBL" id="KAI9266496.1"/>
    </source>
</evidence>
<reference evidence="1" key="1">
    <citation type="journal article" date="2022" name="IScience">
        <title>Evolution of zygomycete secretomes and the origins of terrestrial fungal ecologies.</title>
        <authorList>
            <person name="Chang Y."/>
            <person name="Wang Y."/>
            <person name="Mondo S."/>
            <person name="Ahrendt S."/>
            <person name="Andreopoulos W."/>
            <person name="Barry K."/>
            <person name="Beard J."/>
            <person name="Benny G.L."/>
            <person name="Blankenship S."/>
            <person name="Bonito G."/>
            <person name="Cuomo C."/>
            <person name="Desiro A."/>
            <person name="Gervers K.A."/>
            <person name="Hundley H."/>
            <person name="Kuo A."/>
            <person name="LaButti K."/>
            <person name="Lang B.F."/>
            <person name="Lipzen A."/>
            <person name="O'Donnell K."/>
            <person name="Pangilinan J."/>
            <person name="Reynolds N."/>
            <person name="Sandor L."/>
            <person name="Smith M.E."/>
            <person name="Tsang A."/>
            <person name="Grigoriev I.V."/>
            <person name="Stajich J.E."/>
            <person name="Spatafora J.W."/>
        </authorList>
    </citation>
    <scope>NUCLEOTIDE SEQUENCE</scope>
    <source>
        <strain evidence="1">RSA 2281</strain>
    </source>
</reference>
<dbReference type="EMBL" id="JAIXMP010000010">
    <property type="protein sequence ID" value="KAI9266496.1"/>
    <property type="molecule type" value="Genomic_DNA"/>
</dbReference>
<dbReference type="AlphaFoldDB" id="A0AAD5PF54"/>
<protein>
    <submittedName>
        <fullName evidence="1">Uncharacterized protein</fullName>
    </submittedName>
</protein>
<evidence type="ECO:0000313" key="2">
    <source>
        <dbReference type="Proteomes" id="UP001209540"/>
    </source>
</evidence>
<accession>A0AAD5PF54</accession>
<comment type="caution">
    <text evidence="1">The sequence shown here is derived from an EMBL/GenBank/DDBJ whole genome shotgun (WGS) entry which is preliminary data.</text>
</comment>
<dbReference type="Proteomes" id="UP001209540">
    <property type="component" value="Unassembled WGS sequence"/>
</dbReference>
<name>A0AAD5PF54_9FUNG</name>
<gene>
    <name evidence="1" type="ORF">BDA99DRAFT_535923</name>
</gene>
<sequence>MREHLSTILFLTILENKLVSRTTLATFCSGNVALAPSFVGISSFPCTLPFRGKALDPIQYLFERSNSYFKSFYFTCAPSSAFGIAGTFHTQRRDAIKSKIGDLGG</sequence>
<keyword evidence="2" id="KW-1185">Reference proteome</keyword>
<reference evidence="1" key="2">
    <citation type="submission" date="2023-02" db="EMBL/GenBank/DDBJ databases">
        <authorList>
            <consortium name="DOE Joint Genome Institute"/>
            <person name="Mondo S.J."/>
            <person name="Chang Y."/>
            <person name="Wang Y."/>
            <person name="Ahrendt S."/>
            <person name="Andreopoulos W."/>
            <person name="Barry K."/>
            <person name="Beard J."/>
            <person name="Benny G.L."/>
            <person name="Blankenship S."/>
            <person name="Bonito G."/>
            <person name="Cuomo C."/>
            <person name="Desiro A."/>
            <person name="Gervers K.A."/>
            <person name="Hundley H."/>
            <person name="Kuo A."/>
            <person name="LaButti K."/>
            <person name="Lang B.F."/>
            <person name="Lipzen A."/>
            <person name="O'Donnell K."/>
            <person name="Pangilinan J."/>
            <person name="Reynolds N."/>
            <person name="Sandor L."/>
            <person name="Smith M.W."/>
            <person name="Tsang A."/>
            <person name="Grigoriev I.V."/>
            <person name="Stajich J.E."/>
            <person name="Spatafora J.W."/>
        </authorList>
    </citation>
    <scope>NUCLEOTIDE SEQUENCE</scope>
    <source>
        <strain evidence="1">RSA 2281</strain>
    </source>
</reference>
<proteinExistence type="predicted"/>